<dbReference type="CDD" id="cd07185">
    <property type="entry name" value="OmpA_C-like"/>
    <property type="match status" value="1"/>
</dbReference>
<reference evidence="9" key="1">
    <citation type="submission" date="2016-11" db="EMBL/GenBank/DDBJ databases">
        <authorList>
            <person name="Varghese N."/>
            <person name="Submissions S."/>
        </authorList>
    </citation>
    <scope>NUCLEOTIDE SEQUENCE [LARGE SCALE GENOMIC DNA]</scope>
    <source>
        <strain evidence="9">DSM 18569</strain>
    </source>
</reference>
<feature type="compositionally biased region" description="Low complexity" evidence="5">
    <location>
        <begin position="228"/>
        <end position="246"/>
    </location>
</feature>
<evidence type="ECO:0000256" key="6">
    <source>
        <dbReference type="SAM" id="SignalP"/>
    </source>
</evidence>
<sequence>MKYFITFALLFCCTLLNAVAEQLQATTNIVGTVRSADNQVLVKASIVVVHVPSGTQKTTTTDAAGNFAVDQLTIGGPYMVQVSQPRYQTATINDIFLLNGKTASGTFVLRPEEKRAASKKERALQAAVAENAAPAPAAGTTGVSSGPTRYHLTYIQQCQMMPAPGAKSVPVASPSAPRAMPASAPTASVSAAVPAEVSATSKGTALPLAAARPAGAAAPVAVAGRGPVPAPSPATAAPAAATKPAAYSGPDRSFTPNRYPARKPANRITPPVVPGHYDAKTGNYIYQTGAPTTLQLANGRKLAGVGINSTESLLHRFLTNPKAQIDTVDLTQGWMSFDRVFFDSGKATLTKESMAQLRHIVALLQAYPNARLKLGGYTDSTGTYKVNRQLSDARARTAWAALVEMGVSPARLDARGYGSNYPVATNTTEEGRAMNRRLSLKVLQK</sequence>
<dbReference type="SUPFAM" id="SSF103088">
    <property type="entry name" value="OmpA-like"/>
    <property type="match status" value="1"/>
</dbReference>
<dbReference type="RefSeq" id="WP_073282745.1">
    <property type="nucleotide sequence ID" value="NZ_FRAS01000006.1"/>
</dbReference>
<dbReference type="PROSITE" id="PS51123">
    <property type="entry name" value="OMPA_2"/>
    <property type="match status" value="1"/>
</dbReference>
<keyword evidence="2 4" id="KW-0472">Membrane</keyword>
<dbReference type="Gene3D" id="3.30.1330.60">
    <property type="entry name" value="OmpA-like domain"/>
    <property type="match status" value="1"/>
</dbReference>
<dbReference type="OrthoDB" id="9782229at2"/>
<dbReference type="PANTHER" id="PTHR30329">
    <property type="entry name" value="STATOR ELEMENT OF FLAGELLAR MOTOR COMPLEX"/>
    <property type="match status" value="1"/>
</dbReference>
<keyword evidence="9" id="KW-1185">Reference proteome</keyword>
<dbReference type="PANTHER" id="PTHR30329:SF21">
    <property type="entry name" value="LIPOPROTEIN YIAD-RELATED"/>
    <property type="match status" value="1"/>
</dbReference>
<dbReference type="Pfam" id="PF13620">
    <property type="entry name" value="CarboxypepD_reg"/>
    <property type="match status" value="1"/>
</dbReference>
<dbReference type="Gene3D" id="2.60.40.1120">
    <property type="entry name" value="Carboxypeptidase-like, regulatory domain"/>
    <property type="match status" value="1"/>
</dbReference>
<protein>
    <submittedName>
        <fullName evidence="8">Outer membrane protein OmpA</fullName>
    </submittedName>
</protein>
<dbReference type="AlphaFoldDB" id="A0A1M6VA03"/>
<comment type="subcellular location">
    <subcellularLocation>
        <location evidence="1">Cell outer membrane</location>
    </subcellularLocation>
</comment>
<dbReference type="Proteomes" id="UP000183947">
    <property type="component" value="Unassembled WGS sequence"/>
</dbReference>
<keyword evidence="3" id="KW-0998">Cell outer membrane</keyword>
<evidence type="ECO:0000313" key="9">
    <source>
        <dbReference type="Proteomes" id="UP000183947"/>
    </source>
</evidence>
<dbReference type="Pfam" id="PF00691">
    <property type="entry name" value="OmpA"/>
    <property type="match status" value="1"/>
</dbReference>
<accession>A0A1M6VA03</accession>
<feature type="signal peptide" evidence="6">
    <location>
        <begin position="1"/>
        <end position="20"/>
    </location>
</feature>
<dbReference type="PRINTS" id="PR01021">
    <property type="entry name" value="OMPADOMAIN"/>
</dbReference>
<dbReference type="InterPro" id="IPR050330">
    <property type="entry name" value="Bact_OuterMem_StrucFunc"/>
</dbReference>
<dbReference type="InterPro" id="IPR036737">
    <property type="entry name" value="OmpA-like_sf"/>
</dbReference>
<dbReference type="InterPro" id="IPR006664">
    <property type="entry name" value="OMP_bac"/>
</dbReference>
<evidence type="ECO:0000256" key="4">
    <source>
        <dbReference type="PROSITE-ProRule" id="PRU00473"/>
    </source>
</evidence>
<evidence type="ECO:0000313" key="8">
    <source>
        <dbReference type="EMBL" id="SHK78278.1"/>
    </source>
</evidence>
<dbReference type="InterPro" id="IPR006665">
    <property type="entry name" value="OmpA-like"/>
</dbReference>
<dbReference type="GO" id="GO:0009279">
    <property type="term" value="C:cell outer membrane"/>
    <property type="evidence" value="ECO:0007669"/>
    <property type="project" value="UniProtKB-SubCell"/>
</dbReference>
<evidence type="ECO:0000256" key="1">
    <source>
        <dbReference type="ARBA" id="ARBA00004442"/>
    </source>
</evidence>
<name>A0A1M6VA03_9BACT</name>
<organism evidence="8 9">
    <name type="scientific">Hymenobacter psychrotolerans DSM 18569</name>
    <dbReference type="NCBI Taxonomy" id="1121959"/>
    <lineage>
        <taxon>Bacteria</taxon>
        <taxon>Pseudomonadati</taxon>
        <taxon>Bacteroidota</taxon>
        <taxon>Cytophagia</taxon>
        <taxon>Cytophagales</taxon>
        <taxon>Hymenobacteraceae</taxon>
        <taxon>Hymenobacter</taxon>
    </lineage>
</organism>
<dbReference type="GO" id="GO:0030246">
    <property type="term" value="F:carbohydrate binding"/>
    <property type="evidence" value="ECO:0007669"/>
    <property type="project" value="InterPro"/>
</dbReference>
<evidence type="ECO:0000256" key="2">
    <source>
        <dbReference type="ARBA" id="ARBA00023136"/>
    </source>
</evidence>
<dbReference type="STRING" id="1121959.SAMN02746009_01547"/>
<dbReference type="SUPFAM" id="SSF49452">
    <property type="entry name" value="Starch-binding domain-like"/>
    <property type="match status" value="1"/>
</dbReference>
<feature type="region of interest" description="Disordered" evidence="5">
    <location>
        <begin position="228"/>
        <end position="269"/>
    </location>
</feature>
<dbReference type="EMBL" id="FRAS01000006">
    <property type="protein sequence ID" value="SHK78278.1"/>
    <property type="molecule type" value="Genomic_DNA"/>
</dbReference>
<dbReference type="InterPro" id="IPR013784">
    <property type="entry name" value="Carb-bd-like_fold"/>
</dbReference>
<gene>
    <name evidence="8" type="ORF">SAMN02746009_01547</name>
</gene>
<evidence type="ECO:0000256" key="3">
    <source>
        <dbReference type="ARBA" id="ARBA00023237"/>
    </source>
</evidence>
<feature type="chain" id="PRO_5013223502" evidence="6">
    <location>
        <begin position="21"/>
        <end position="445"/>
    </location>
</feature>
<proteinExistence type="predicted"/>
<keyword evidence="6" id="KW-0732">Signal</keyword>
<evidence type="ECO:0000256" key="5">
    <source>
        <dbReference type="SAM" id="MobiDB-lite"/>
    </source>
</evidence>
<feature type="domain" description="OmpA-like" evidence="7">
    <location>
        <begin position="328"/>
        <end position="445"/>
    </location>
</feature>
<evidence type="ECO:0000259" key="7">
    <source>
        <dbReference type="PROSITE" id="PS51123"/>
    </source>
</evidence>